<dbReference type="EMBL" id="JARJCN010000060">
    <property type="protein sequence ID" value="KAJ7079429.1"/>
    <property type="molecule type" value="Genomic_DNA"/>
</dbReference>
<feature type="compositionally biased region" description="Basic and acidic residues" evidence="1">
    <location>
        <begin position="1"/>
        <end position="20"/>
    </location>
</feature>
<feature type="compositionally biased region" description="Basic residues" evidence="1">
    <location>
        <begin position="54"/>
        <end position="76"/>
    </location>
</feature>
<sequence>MDARRAGDGRTDGRNGEGRGGRGKVRGSAALPGVPPPAPTPRQPPEPDPDSRSRTPRPRPRPRTPTRHPIRTRRGSVRLPYYARRPRTLRYARGAAAPARRGGMPFEARESSEQCATYRATCNVRAASAVPDHAARRRHVVPSALRPNPGLHAAWGAMTPTLMGPTSRCPGAVPPRQAFPAINPAS</sequence>
<evidence type="ECO:0000313" key="3">
    <source>
        <dbReference type="Proteomes" id="UP001222325"/>
    </source>
</evidence>
<keyword evidence="3" id="KW-1185">Reference proteome</keyword>
<accession>A0AAD6TTT7</accession>
<proteinExistence type="predicted"/>
<reference evidence="2" key="1">
    <citation type="submission" date="2023-03" db="EMBL/GenBank/DDBJ databases">
        <title>Massive genome expansion in bonnet fungi (Mycena s.s.) driven by repeated elements and novel gene families across ecological guilds.</title>
        <authorList>
            <consortium name="Lawrence Berkeley National Laboratory"/>
            <person name="Harder C.B."/>
            <person name="Miyauchi S."/>
            <person name="Viragh M."/>
            <person name="Kuo A."/>
            <person name="Thoen E."/>
            <person name="Andreopoulos B."/>
            <person name="Lu D."/>
            <person name="Skrede I."/>
            <person name="Drula E."/>
            <person name="Henrissat B."/>
            <person name="Morin E."/>
            <person name="Kohler A."/>
            <person name="Barry K."/>
            <person name="LaButti K."/>
            <person name="Morin E."/>
            <person name="Salamov A."/>
            <person name="Lipzen A."/>
            <person name="Mereny Z."/>
            <person name="Hegedus B."/>
            <person name="Baldrian P."/>
            <person name="Stursova M."/>
            <person name="Weitz H."/>
            <person name="Taylor A."/>
            <person name="Grigoriev I.V."/>
            <person name="Nagy L.G."/>
            <person name="Martin F."/>
            <person name="Kauserud H."/>
        </authorList>
    </citation>
    <scope>NUCLEOTIDE SEQUENCE</scope>
    <source>
        <strain evidence="2">CBHHK173m</strain>
    </source>
</reference>
<organism evidence="2 3">
    <name type="scientific">Mycena belliarum</name>
    <dbReference type="NCBI Taxonomy" id="1033014"/>
    <lineage>
        <taxon>Eukaryota</taxon>
        <taxon>Fungi</taxon>
        <taxon>Dikarya</taxon>
        <taxon>Basidiomycota</taxon>
        <taxon>Agaricomycotina</taxon>
        <taxon>Agaricomycetes</taxon>
        <taxon>Agaricomycetidae</taxon>
        <taxon>Agaricales</taxon>
        <taxon>Marasmiineae</taxon>
        <taxon>Mycenaceae</taxon>
        <taxon>Mycena</taxon>
    </lineage>
</organism>
<dbReference type="AlphaFoldDB" id="A0AAD6TTT7"/>
<dbReference type="Proteomes" id="UP001222325">
    <property type="component" value="Unassembled WGS sequence"/>
</dbReference>
<protein>
    <submittedName>
        <fullName evidence="2">Uncharacterized protein</fullName>
    </submittedName>
</protein>
<feature type="region of interest" description="Disordered" evidence="1">
    <location>
        <begin position="1"/>
        <end position="79"/>
    </location>
</feature>
<feature type="compositionally biased region" description="Pro residues" evidence="1">
    <location>
        <begin position="33"/>
        <end position="46"/>
    </location>
</feature>
<comment type="caution">
    <text evidence="2">The sequence shown here is derived from an EMBL/GenBank/DDBJ whole genome shotgun (WGS) entry which is preliminary data.</text>
</comment>
<gene>
    <name evidence="2" type="ORF">B0H15DRAFT_517415</name>
</gene>
<evidence type="ECO:0000256" key="1">
    <source>
        <dbReference type="SAM" id="MobiDB-lite"/>
    </source>
</evidence>
<name>A0AAD6TTT7_9AGAR</name>
<evidence type="ECO:0000313" key="2">
    <source>
        <dbReference type="EMBL" id="KAJ7079429.1"/>
    </source>
</evidence>